<gene>
    <name evidence="7" type="ORF">OHA16_00330</name>
</gene>
<dbReference type="CDD" id="cd00830">
    <property type="entry name" value="KAS_III"/>
    <property type="match status" value="1"/>
</dbReference>
<feature type="domain" description="Beta-ketoacyl-[acyl-carrier-protein] synthase III C-terminal" evidence="5">
    <location>
        <begin position="250"/>
        <end position="339"/>
    </location>
</feature>
<dbReference type="EC" id="2.3.1.180" evidence="7"/>
<protein>
    <submittedName>
        <fullName evidence="7">Beta-ketoacyl-ACP synthase 3</fullName>
        <ecNumber evidence="7">2.3.1.180</ecNumber>
    </submittedName>
</protein>
<dbReference type="PANTHER" id="PTHR34069">
    <property type="entry name" value="3-OXOACYL-[ACYL-CARRIER-PROTEIN] SYNTHASE 3"/>
    <property type="match status" value="1"/>
</dbReference>
<dbReference type="Gene3D" id="3.40.47.10">
    <property type="match status" value="1"/>
</dbReference>
<dbReference type="RefSeq" id="WP_328952618.1">
    <property type="nucleotide sequence ID" value="NZ_CP108110.1"/>
</dbReference>
<evidence type="ECO:0000256" key="3">
    <source>
        <dbReference type="ARBA" id="ARBA00023315"/>
    </source>
</evidence>
<dbReference type="InterPro" id="IPR013747">
    <property type="entry name" value="ACP_syn_III_C"/>
</dbReference>
<evidence type="ECO:0000256" key="4">
    <source>
        <dbReference type="SAM" id="MobiDB-lite"/>
    </source>
</evidence>
<evidence type="ECO:0000259" key="6">
    <source>
        <dbReference type="Pfam" id="PF08545"/>
    </source>
</evidence>
<keyword evidence="2 7" id="KW-0808">Transferase</keyword>
<evidence type="ECO:0000259" key="5">
    <source>
        <dbReference type="Pfam" id="PF08541"/>
    </source>
</evidence>
<dbReference type="InterPro" id="IPR013751">
    <property type="entry name" value="ACP_syn_III_N"/>
</dbReference>
<dbReference type="PANTHER" id="PTHR34069:SF2">
    <property type="entry name" value="BETA-KETOACYL-[ACYL-CARRIER-PROTEIN] SYNTHASE III"/>
    <property type="match status" value="1"/>
</dbReference>
<evidence type="ECO:0000256" key="1">
    <source>
        <dbReference type="ARBA" id="ARBA00022490"/>
    </source>
</evidence>
<accession>A0ABZ1TRB9</accession>
<keyword evidence="8" id="KW-1185">Reference proteome</keyword>
<reference evidence="7" key="1">
    <citation type="submission" date="2022-10" db="EMBL/GenBank/DDBJ databases">
        <title>The complete genomes of actinobacterial strains from the NBC collection.</title>
        <authorList>
            <person name="Joergensen T.S."/>
            <person name="Alvarez Arevalo M."/>
            <person name="Sterndorff E.B."/>
            <person name="Faurdal D."/>
            <person name="Vuksanovic O."/>
            <person name="Mourched A.-S."/>
            <person name="Charusanti P."/>
            <person name="Shaw S."/>
            <person name="Blin K."/>
            <person name="Weber T."/>
        </authorList>
    </citation>
    <scope>NUCLEOTIDE SEQUENCE</scope>
    <source>
        <strain evidence="7">NBC_00222</strain>
    </source>
</reference>
<evidence type="ECO:0000313" key="8">
    <source>
        <dbReference type="Proteomes" id="UP001432222"/>
    </source>
</evidence>
<proteinExistence type="predicted"/>
<keyword evidence="1" id="KW-0963">Cytoplasm</keyword>
<keyword evidence="3 7" id="KW-0012">Acyltransferase</keyword>
<evidence type="ECO:0000256" key="2">
    <source>
        <dbReference type="ARBA" id="ARBA00022679"/>
    </source>
</evidence>
<dbReference type="Pfam" id="PF08545">
    <property type="entry name" value="ACP_syn_III"/>
    <property type="match status" value="1"/>
</dbReference>
<dbReference type="Pfam" id="PF08541">
    <property type="entry name" value="ACP_syn_III_C"/>
    <property type="match status" value="1"/>
</dbReference>
<feature type="region of interest" description="Disordered" evidence="4">
    <location>
        <begin position="341"/>
        <end position="364"/>
    </location>
</feature>
<evidence type="ECO:0000313" key="7">
    <source>
        <dbReference type="EMBL" id="WUQ81543.1"/>
    </source>
</evidence>
<organism evidence="7 8">
    <name type="scientific">Kitasatospora purpeofusca</name>
    <dbReference type="NCBI Taxonomy" id="67352"/>
    <lineage>
        <taxon>Bacteria</taxon>
        <taxon>Bacillati</taxon>
        <taxon>Actinomycetota</taxon>
        <taxon>Actinomycetes</taxon>
        <taxon>Kitasatosporales</taxon>
        <taxon>Streptomycetaceae</taxon>
        <taxon>Kitasatospora</taxon>
    </lineage>
</organism>
<feature type="compositionally biased region" description="Basic and acidic residues" evidence="4">
    <location>
        <begin position="353"/>
        <end position="364"/>
    </location>
</feature>
<sequence>MTSPPSARTDRARAVIAGIGSCLPPQVVTNAQVIARGNLNTTDEWITSRTGIHHRRLAGPTVSTGDLATAAARAAIDSTGSPGPRPDLLLLVTTTPDRPCPATAPEVAHRLGLGTVPAFDLSAVCSGFLYGLATASALLRSGTCRAPLVVAAEKYSTIVDPFDRDTAPLFGDAAAAVALRLGDATEPGALLETDWGSDGGGSDLITVAAGGSRPPTTDPPGRGDRYFRMRGRQVYAHAVRRMASSAEAVLATTGWRPQEIQAFIGHQANQRILDAVADRLGIPPQHRFGNIRDVGNTAGASVPLALADAAARHACAPGARTLLTAFGGGLTWASATLLWPDAPPRTAAPEPRPPLHDHQEVSPP</sequence>
<dbReference type="EMBL" id="CP108110">
    <property type="protein sequence ID" value="WUQ81543.1"/>
    <property type="molecule type" value="Genomic_DNA"/>
</dbReference>
<dbReference type="InterPro" id="IPR016039">
    <property type="entry name" value="Thiolase-like"/>
</dbReference>
<dbReference type="NCBIfam" id="NF006829">
    <property type="entry name" value="PRK09352.1"/>
    <property type="match status" value="1"/>
</dbReference>
<dbReference type="SUPFAM" id="SSF53901">
    <property type="entry name" value="Thiolase-like"/>
    <property type="match status" value="1"/>
</dbReference>
<dbReference type="Proteomes" id="UP001432222">
    <property type="component" value="Chromosome"/>
</dbReference>
<feature type="domain" description="Beta-ketoacyl-[acyl-carrier-protein] synthase III N-terminal" evidence="6">
    <location>
        <begin position="119"/>
        <end position="199"/>
    </location>
</feature>
<dbReference type="GO" id="GO:0033818">
    <property type="term" value="F:beta-ketoacyl-acyl-carrier-protein synthase III activity"/>
    <property type="evidence" value="ECO:0007669"/>
    <property type="project" value="UniProtKB-EC"/>
</dbReference>
<name>A0ABZ1TRB9_9ACTN</name>